<proteinExistence type="predicted"/>
<gene>
    <name evidence="2" type="ORF">F3J37_18450</name>
</gene>
<dbReference type="InterPro" id="IPR032710">
    <property type="entry name" value="NTF2-like_dom_sf"/>
</dbReference>
<feature type="domain" description="DUF4440" evidence="1">
    <location>
        <begin position="18"/>
        <end position="104"/>
    </location>
</feature>
<protein>
    <submittedName>
        <fullName evidence="2">DUF4440 domain-containing protein</fullName>
    </submittedName>
</protein>
<keyword evidence="3" id="KW-1185">Reference proteome</keyword>
<sequence length="118" mass="13554">MLLEKLMLLECSLHGDKRNDRDWLEHLLHPEFREITRSGMMVDRSDTIMSLLSEKTASPIISSNFRLTEINESCAILLYRTSDADGSRPALRSSHWLLSKESQWSLVFHQGTPVPTRA</sequence>
<dbReference type="RefSeq" id="WP_240154132.1">
    <property type="nucleotide sequence ID" value="NZ_VWXC01000014.1"/>
</dbReference>
<dbReference type="InterPro" id="IPR027843">
    <property type="entry name" value="DUF4440"/>
</dbReference>
<evidence type="ECO:0000313" key="2">
    <source>
        <dbReference type="EMBL" id="NIG20660.1"/>
    </source>
</evidence>
<evidence type="ECO:0000259" key="1">
    <source>
        <dbReference type="Pfam" id="PF14534"/>
    </source>
</evidence>
<name>A0ABX0RSR5_9GAMM</name>
<dbReference type="Pfam" id="PF14534">
    <property type="entry name" value="DUF4440"/>
    <property type="match status" value="1"/>
</dbReference>
<evidence type="ECO:0000313" key="3">
    <source>
        <dbReference type="Proteomes" id="UP001515780"/>
    </source>
</evidence>
<dbReference type="SUPFAM" id="SSF54427">
    <property type="entry name" value="NTF2-like"/>
    <property type="match status" value="1"/>
</dbReference>
<organism evidence="2 3">
    <name type="scientific">Candidatus Pantoea communis</name>
    <dbReference type="NCBI Taxonomy" id="2608354"/>
    <lineage>
        <taxon>Bacteria</taxon>
        <taxon>Pseudomonadati</taxon>
        <taxon>Pseudomonadota</taxon>
        <taxon>Gammaproteobacteria</taxon>
        <taxon>Enterobacterales</taxon>
        <taxon>Erwiniaceae</taxon>
        <taxon>Pantoea</taxon>
    </lineage>
</organism>
<reference evidence="2 3" key="1">
    <citation type="journal article" date="2019" name="bioRxiv">
        <title>Bacteria contribute to plant secondary compound degradation in a generalist herbivore system.</title>
        <authorList>
            <person name="Francoeur C.B."/>
            <person name="Khadempour L."/>
            <person name="Moreira-Soto R.D."/>
            <person name="Gotting K."/>
            <person name="Book A.J."/>
            <person name="Pinto-Tomas A.A."/>
            <person name="Keefover-Ring K."/>
            <person name="Currie C.R."/>
        </authorList>
    </citation>
    <scope>NUCLEOTIDE SEQUENCE [LARGE SCALE GENOMIC DNA]</scope>
    <source>
        <strain evidence="2">Al-1710</strain>
    </source>
</reference>
<dbReference type="Gene3D" id="3.10.450.50">
    <property type="match status" value="1"/>
</dbReference>
<comment type="caution">
    <text evidence="2">The sequence shown here is derived from an EMBL/GenBank/DDBJ whole genome shotgun (WGS) entry which is preliminary data.</text>
</comment>
<accession>A0ABX0RSR5</accession>
<dbReference type="EMBL" id="VWXC01000014">
    <property type="protein sequence ID" value="NIG20660.1"/>
    <property type="molecule type" value="Genomic_DNA"/>
</dbReference>
<dbReference type="Proteomes" id="UP001515780">
    <property type="component" value="Unassembled WGS sequence"/>
</dbReference>